<evidence type="ECO:0000256" key="5">
    <source>
        <dbReference type="ARBA" id="ARBA00023136"/>
    </source>
</evidence>
<dbReference type="PANTHER" id="PTHR40077">
    <property type="entry name" value="MEMBRANE PROTEIN-RELATED"/>
    <property type="match status" value="1"/>
</dbReference>
<evidence type="ECO:0000256" key="4">
    <source>
        <dbReference type="ARBA" id="ARBA00022989"/>
    </source>
</evidence>
<dbReference type="Proteomes" id="UP000076612">
    <property type="component" value="Unassembled WGS sequence"/>
</dbReference>
<evidence type="ECO:0000256" key="1">
    <source>
        <dbReference type="ARBA" id="ARBA00004651"/>
    </source>
</evidence>
<keyword evidence="5 6" id="KW-0472">Membrane</keyword>
<keyword evidence="4 6" id="KW-1133">Transmembrane helix</keyword>
<dbReference type="PANTHER" id="PTHR40077:SF1">
    <property type="entry name" value="MEMBRANE PROTEIN"/>
    <property type="match status" value="1"/>
</dbReference>
<evidence type="ECO:0000259" key="7">
    <source>
        <dbReference type="Pfam" id="PF12823"/>
    </source>
</evidence>
<feature type="transmembrane region" description="Helical" evidence="6">
    <location>
        <begin position="52"/>
        <end position="71"/>
    </location>
</feature>
<dbReference type="InterPro" id="IPR023845">
    <property type="entry name" value="DUF3817_TM"/>
</dbReference>
<evidence type="ECO:0000256" key="2">
    <source>
        <dbReference type="ARBA" id="ARBA00022475"/>
    </source>
</evidence>
<dbReference type="GO" id="GO:0005886">
    <property type="term" value="C:plasma membrane"/>
    <property type="evidence" value="ECO:0007669"/>
    <property type="project" value="UniProtKB-SubCell"/>
</dbReference>
<evidence type="ECO:0000256" key="6">
    <source>
        <dbReference type="SAM" id="Phobius"/>
    </source>
</evidence>
<keyword evidence="3 6" id="KW-0812">Transmembrane</keyword>
<comment type="subcellular location">
    <subcellularLocation>
        <location evidence="1">Cell membrane</location>
        <topology evidence="1">Multi-pass membrane protein</topology>
    </subcellularLocation>
</comment>
<feature type="transmembrane region" description="Helical" evidence="6">
    <location>
        <begin position="135"/>
        <end position="155"/>
    </location>
</feature>
<evidence type="ECO:0000313" key="8">
    <source>
        <dbReference type="EMBL" id="KZE21590.1"/>
    </source>
</evidence>
<gene>
    <name evidence="8" type="ORF">AVW13_09005</name>
</gene>
<comment type="caution">
    <text evidence="8">The sequence shown here is derived from an EMBL/GenBank/DDBJ whole genome shotgun (WGS) entry which is preliminary data.</text>
</comment>
<feature type="transmembrane region" description="Helical" evidence="6">
    <location>
        <begin position="77"/>
        <end position="96"/>
    </location>
</feature>
<accession>A0AB34XW79</accession>
<evidence type="ECO:0000256" key="3">
    <source>
        <dbReference type="ARBA" id="ARBA00022692"/>
    </source>
</evidence>
<organism evidence="8 9">
    <name type="scientific">Brevibacterium casei</name>
    <dbReference type="NCBI Taxonomy" id="33889"/>
    <lineage>
        <taxon>Bacteria</taxon>
        <taxon>Bacillati</taxon>
        <taxon>Actinomycetota</taxon>
        <taxon>Actinomycetes</taxon>
        <taxon>Micrococcales</taxon>
        <taxon>Brevibacteriaceae</taxon>
        <taxon>Brevibacterium</taxon>
    </lineage>
</organism>
<evidence type="ECO:0000313" key="9">
    <source>
        <dbReference type="Proteomes" id="UP000076612"/>
    </source>
</evidence>
<dbReference type="AlphaFoldDB" id="A0AB34XW79"/>
<dbReference type="NCBIfam" id="TIGR03954">
    <property type="entry name" value="integ_memb_HG"/>
    <property type="match status" value="1"/>
</dbReference>
<dbReference type="EMBL" id="LQQR01000013">
    <property type="protein sequence ID" value="KZE21590.1"/>
    <property type="molecule type" value="Genomic_DNA"/>
</dbReference>
<reference evidence="9" key="1">
    <citation type="submission" date="2016-01" db="EMBL/GenBank/DDBJ databases">
        <title>Draft genome of Chromobacterium sp. F49.</title>
        <authorList>
            <person name="Hong K.W."/>
        </authorList>
    </citation>
    <scope>NUCLEOTIDE SEQUENCE [LARGE SCALE GENOMIC DNA]</scope>
    <source>
        <strain evidence="9">M40</strain>
    </source>
</reference>
<name>A0AB34XW79_9MICO</name>
<keyword evidence="2" id="KW-1003">Cell membrane</keyword>
<feature type="transmembrane region" description="Helical" evidence="6">
    <location>
        <begin position="20"/>
        <end position="40"/>
    </location>
</feature>
<proteinExistence type="predicted"/>
<protein>
    <recommendedName>
        <fullName evidence="7">DUF3817 domain-containing protein</fullName>
    </recommendedName>
</protein>
<dbReference type="Pfam" id="PF12823">
    <property type="entry name" value="DUF3817"/>
    <property type="match status" value="1"/>
</dbReference>
<sequence length="160" mass="16939">MQLRPAQWVPVTPKKLFNFFAVAEAITWALLLFGMFLKYVTKTTEVGVRIGGGIHGFVFLCFVVVVILVGVSQKWGIGRLLMGLVSAVIPFATIPFEIASNRAGALDGGWGLGREGRAPRGPLEKLCAWAIRSPGLAAGIGLVVVIVVFAGLLVVGPPGK</sequence>
<feature type="domain" description="DUF3817" evidence="7">
    <location>
        <begin position="15"/>
        <end position="98"/>
    </location>
</feature>